<sequence>MMCRSSYLDHLTAANSRQGAGDSGPCVLGYDASTPWFEVRLRFDTNAINDRGMIQLVRQNGILWGQQDLKQPSVSVKARGIKYGIFTTVEL</sequence>
<proteinExistence type="predicted"/>
<dbReference type="Proteomes" id="UP000324222">
    <property type="component" value="Unassembled WGS sequence"/>
</dbReference>
<accession>A0A5B7CMG9</accession>
<name>A0A5B7CMG9_PORTR</name>
<gene>
    <name evidence="1" type="ORF">E2C01_002615</name>
</gene>
<organism evidence="1 2">
    <name type="scientific">Portunus trituberculatus</name>
    <name type="common">Swimming crab</name>
    <name type="synonym">Neptunus trituberculatus</name>
    <dbReference type="NCBI Taxonomy" id="210409"/>
    <lineage>
        <taxon>Eukaryota</taxon>
        <taxon>Metazoa</taxon>
        <taxon>Ecdysozoa</taxon>
        <taxon>Arthropoda</taxon>
        <taxon>Crustacea</taxon>
        <taxon>Multicrustacea</taxon>
        <taxon>Malacostraca</taxon>
        <taxon>Eumalacostraca</taxon>
        <taxon>Eucarida</taxon>
        <taxon>Decapoda</taxon>
        <taxon>Pleocyemata</taxon>
        <taxon>Brachyura</taxon>
        <taxon>Eubrachyura</taxon>
        <taxon>Portunoidea</taxon>
        <taxon>Portunidae</taxon>
        <taxon>Portuninae</taxon>
        <taxon>Portunus</taxon>
    </lineage>
</organism>
<reference evidence="1 2" key="1">
    <citation type="submission" date="2019-05" db="EMBL/GenBank/DDBJ databases">
        <title>Another draft genome of Portunus trituberculatus and its Hox gene families provides insights of decapod evolution.</title>
        <authorList>
            <person name="Jeong J.-H."/>
            <person name="Song I."/>
            <person name="Kim S."/>
            <person name="Choi T."/>
            <person name="Kim D."/>
            <person name="Ryu S."/>
            <person name="Kim W."/>
        </authorList>
    </citation>
    <scope>NUCLEOTIDE SEQUENCE [LARGE SCALE GENOMIC DNA]</scope>
    <source>
        <tissue evidence="1">Muscle</tissue>
    </source>
</reference>
<evidence type="ECO:0000313" key="2">
    <source>
        <dbReference type="Proteomes" id="UP000324222"/>
    </source>
</evidence>
<keyword evidence="2" id="KW-1185">Reference proteome</keyword>
<protein>
    <submittedName>
        <fullName evidence="1">Uncharacterized protein</fullName>
    </submittedName>
</protein>
<comment type="caution">
    <text evidence="1">The sequence shown here is derived from an EMBL/GenBank/DDBJ whole genome shotgun (WGS) entry which is preliminary data.</text>
</comment>
<evidence type="ECO:0000313" key="1">
    <source>
        <dbReference type="EMBL" id="MPC09991.1"/>
    </source>
</evidence>
<dbReference type="AlphaFoldDB" id="A0A5B7CMG9"/>
<dbReference type="EMBL" id="VSRR010000096">
    <property type="protein sequence ID" value="MPC09991.1"/>
    <property type="molecule type" value="Genomic_DNA"/>
</dbReference>